<name>A0A090IT06_9GAMM</name>
<evidence type="ECO:0000313" key="3">
    <source>
        <dbReference type="Proteomes" id="UP000032427"/>
    </source>
</evidence>
<dbReference type="Gene3D" id="2.60.120.10">
    <property type="entry name" value="Jelly Rolls"/>
    <property type="match status" value="1"/>
</dbReference>
<accession>A0A090IT06</accession>
<dbReference type="InterPro" id="IPR014710">
    <property type="entry name" value="RmlC-like_jellyroll"/>
</dbReference>
<dbReference type="InterPro" id="IPR000595">
    <property type="entry name" value="cNMP-bd_dom"/>
</dbReference>
<proteinExistence type="predicted"/>
<dbReference type="SUPFAM" id="SSF51206">
    <property type="entry name" value="cAMP-binding domain-like"/>
    <property type="match status" value="1"/>
</dbReference>
<organism evidence="2 3">
    <name type="scientific">Aliivibrio wodanis</name>
    <dbReference type="NCBI Taxonomy" id="80852"/>
    <lineage>
        <taxon>Bacteria</taxon>
        <taxon>Pseudomonadati</taxon>
        <taxon>Pseudomonadota</taxon>
        <taxon>Gammaproteobacteria</taxon>
        <taxon>Vibrionales</taxon>
        <taxon>Vibrionaceae</taxon>
        <taxon>Aliivibrio</taxon>
    </lineage>
</organism>
<evidence type="ECO:0000259" key="1">
    <source>
        <dbReference type="PROSITE" id="PS50042"/>
    </source>
</evidence>
<evidence type="ECO:0000313" key="2">
    <source>
        <dbReference type="EMBL" id="CED71490.1"/>
    </source>
</evidence>
<protein>
    <submittedName>
        <fullName evidence="2">Putative cyclic nucleotide-binding protein</fullName>
    </submittedName>
</protein>
<keyword evidence="3" id="KW-1185">Reference proteome</keyword>
<dbReference type="STRING" id="80852.AWOD_I_1413"/>
<feature type="domain" description="Cyclic nucleotide-binding" evidence="1">
    <location>
        <begin position="35"/>
        <end position="126"/>
    </location>
</feature>
<sequence>MKISPYSSGRFYSFLASKSNKFKELLYQCQVSTGYVDVGTEILRQGEALDYIYVVPGGRVSMSILALNGRRFQLGEANCDYHIFGEMEFFTQTPCQWTVAADEYLQVDTICLKALTKALYKQPEMMFFFAAALAEDYQDSMDIYTNRLLHPIAYNIGYDLLMQKSGITAALGSFDKVLQEAERFGTSERVYRRAVKSLIDKNLIEKSDQGLVIINEDELRSFLEGNE</sequence>
<dbReference type="Pfam" id="PF00027">
    <property type="entry name" value="cNMP_binding"/>
    <property type="match status" value="1"/>
</dbReference>
<dbReference type="GeneID" id="28540970"/>
<dbReference type="CDD" id="cd00038">
    <property type="entry name" value="CAP_ED"/>
    <property type="match status" value="1"/>
</dbReference>
<dbReference type="OrthoDB" id="7826327at2"/>
<dbReference type="PATRIC" id="fig|80852.17.peg.1454"/>
<dbReference type="KEGG" id="awd:AWOD_I_1413"/>
<gene>
    <name evidence="2" type="ORF">AWOD_I_1413</name>
</gene>
<dbReference type="Proteomes" id="UP000032427">
    <property type="component" value="Chromosome 1"/>
</dbReference>
<dbReference type="EMBL" id="LN554846">
    <property type="protein sequence ID" value="CED71490.1"/>
    <property type="molecule type" value="Genomic_DNA"/>
</dbReference>
<dbReference type="HOGENOM" id="CLU_106753_0_0_6"/>
<reference evidence="3" key="1">
    <citation type="submission" date="2014-09" db="EMBL/GenBank/DDBJ databases">
        <authorList>
            <person name="Hjerde E."/>
        </authorList>
    </citation>
    <scope>NUCLEOTIDE SEQUENCE [LARGE SCALE GENOMIC DNA]</scope>
    <source>
        <strain evidence="3">06/09/139</strain>
    </source>
</reference>
<dbReference type="PROSITE" id="PS50042">
    <property type="entry name" value="CNMP_BINDING_3"/>
    <property type="match status" value="1"/>
</dbReference>
<dbReference type="InterPro" id="IPR018490">
    <property type="entry name" value="cNMP-bd_dom_sf"/>
</dbReference>
<dbReference type="AlphaFoldDB" id="A0A090IT06"/>